<dbReference type="InterPro" id="IPR057587">
    <property type="entry name" value="GpJ_Ig_second"/>
</dbReference>
<evidence type="ECO:0000259" key="2">
    <source>
        <dbReference type="Pfam" id="PF13550"/>
    </source>
</evidence>
<dbReference type="Proteomes" id="UP000240704">
    <property type="component" value="Segment"/>
</dbReference>
<dbReference type="KEGG" id="vg:54986960"/>
<dbReference type="RefSeq" id="YP_009796570.1">
    <property type="nucleotide sequence ID" value="NC_047902.1"/>
</dbReference>
<dbReference type="InterPro" id="IPR036116">
    <property type="entry name" value="FN3_sf"/>
</dbReference>
<dbReference type="Pfam" id="PF24489">
    <property type="entry name" value="Ig_J_second"/>
    <property type="match status" value="1"/>
</dbReference>
<evidence type="ECO:0000259" key="3">
    <source>
        <dbReference type="Pfam" id="PF24489"/>
    </source>
</evidence>
<sequence length="1217" mass="132536">MTTAIREARNRKRKPVTIDGQWTIAHPTKTALAVQGALIEGSKGASKPPAQYVPVEAPQSLRSKARGRILDLIAHGPIVGLVNGLQSILLDETPLQNPDGTFNFEGVVVQTREGYPDQAYIPGFTAVENSVEVNAEIKFATPIVRSVTNNDANAVIVTVAIQGLTEQKSNGDLLGYKLPYAVDVRQGLGAWTTSLVDTIDGKTTTTYQRSSRIPLNGPGPFDIRVRRTTEEAGANAKISDDLYWSIMTEVIDARLNYPDSALVAIDIDAELFGSKMPARYYDMELSIIKVPSNYNPRTREYTGFWDGTFKLAWSDNPAWCYYDLATHPVIGANNQAVDKWSLYRIAQYCDGMVPDGYGGMERRFSCNTLFASREEAITTLNTLASVWRGMVYWGAESVMAVGDMPGDVVKLVTPANITSDGFEYVGTSLRERHSVAVVMWNDPNDGYKQVPEMYEDPESIQLFGWRETQVTAACCTSRGQARRLAKWILYSERMETEIVSYTASTDHSDLRPGDFIKISDPDRAGVRLHGRIKQTGVRQLTLDKAPANLPNETWYLSCVMPSGTIQQREVLNFNGPVVTLKTDFPEEPIKSAVFILSSAAVVTPTYRVMSVIEQEDGVTYQISATEHNPNKYDFVEFDLQLPPTPDSTIPSGPLAGPETISVTTYKYITGGAEHQALNISWSSVDDVRVTGYILEVRDPDDVGYRTLFHGNSLTVDEKDVIDGEWLFRVKATTATGRTSEWVNLTANVAGLLFPAPPDTVTVETTTFEATVTPRNIYPNQMYEFWRSDVALAAGMIESNAKRLAVGTNLVDVGLKPDTTYYYYVRGTNIYGFSQFVGAQGKTKNDFDDILNALDTDIRKPGGLFDEMVNSVTPGIENAQQIAAAALAEAQAALAAAGGWIPRMEVVEDGITDLSLVDELQAVTLQALRTTVEGFQALVSTEEATRITEDAALASRITTVKAETDDQLAVVTDKTLVLASADQTLAQQITTLDTKYVTDIGENKSAIDDEKLLRTTADAALASRLSLVESAVGTDLVARITQEETTRASQTESLAQQITQLSATNGAQFASIAQTYSTVAYADTAVARAITTVTVNGKKAVFGISVDGEVAEIGAIADRFYVYNPVGGSYTLAFAVANGQTVIQDGMIRDASIGMAKITGALQSDNFIPGILGWRLSKTGLFENNGDTEGSGRMTQTNQAITVFDTAGNRKVQLGKLS</sequence>
<dbReference type="Pfam" id="PF09327">
    <property type="entry name" value="Phage_Tail_Tip"/>
    <property type="match status" value="1"/>
</dbReference>
<feature type="domain" description="Tip attachment protein J second Ig-like" evidence="3">
    <location>
        <begin position="756"/>
        <end position="853"/>
    </location>
</feature>
<evidence type="ECO:0000313" key="6">
    <source>
        <dbReference type="Proteomes" id="UP000240704"/>
    </source>
</evidence>
<evidence type="ECO:0000259" key="1">
    <source>
        <dbReference type="Pfam" id="PF09327"/>
    </source>
</evidence>
<proteinExistence type="predicted"/>
<dbReference type="GeneID" id="54986960"/>
<protein>
    <submittedName>
        <fullName evidence="5">Tail fiber protein</fullName>
    </submittedName>
</protein>
<dbReference type="PANTHER" id="PTHR36251">
    <property type="entry name" value="FELS-1 PROPHAGE HOST SPECIFICITY PROTEIN-RELATED"/>
    <property type="match status" value="1"/>
</dbReference>
<feature type="domain" description="Tip attachment protein J HDII-ins2" evidence="4">
    <location>
        <begin position="127"/>
        <end position="253"/>
    </location>
</feature>
<reference evidence="6" key="1">
    <citation type="submission" date="2017-11" db="EMBL/GenBank/DDBJ databases">
        <title>Genome sequence and characterization of the novel virulent phage PMBT3 infecting Pseudomonas sp.</title>
        <authorList>
            <person name="Koberg S."/>
            <person name="Brinks E."/>
            <person name="Heller K.J."/>
            <person name="Neve H."/>
            <person name="Franz C.M.A.P."/>
        </authorList>
    </citation>
    <scope>NUCLEOTIDE SEQUENCE [LARGE SCALE GENOMIC DNA]</scope>
</reference>
<evidence type="ECO:0000313" key="5">
    <source>
        <dbReference type="EMBL" id="AUM59621.1"/>
    </source>
</evidence>
<dbReference type="Pfam" id="PF13550">
    <property type="entry name" value="Phage-tail_3"/>
    <property type="match status" value="1"/>
</dbReference>
<dbReference type="Pfam" id="PF24801">
    <property type="entry name" value="FNIII-A_GpJ"/>
    <property type="match status" value="1"/>
</dbReference>
<evidence type="ECO:0000259" key="4">
    <source>
        <dbReference type="Pfam" id="PF24801"/>
    </source>
</evidence>
<dbReference type="InterPro" id="IPR055385">
    <property type="entry name" value="GpJ_HDII-ins2"/>
</dbReference>
<dbReference type="PANTHER" id="PTHR36251:SF2">
    <property type="entry name" value="GIFSY-2 PROPHAGE HOST SPECIFICITY PROTEIN J, PHAGE LAMBDA"/>
    <property type="match status" value="1"/>
</dbReference>
<keyword evidence="6" id="KW-1185">Reference proteome</keyword>
<accession>A0A2I6PHT2</accession>
<dbReference type="EMBL" id="MG596799">
    <property type="protein sequence ID" value="AUM59621.1"/>
    <property type="molecule type" value="Genomic_DNA"/>
</dbReference>
<name>A0A2I6PHT2_9CAUD</name>
<feature type="domain" description="Tip attachment protein J central straight fiber" evidence="1">
    <location>
        <begin position="1073"/>
        <end position="1195"/>
    </location>
</feature>
<feature type="domain" description="Tip attachment protein J" evidence="2">
    <location>
        <begin position="373"/>
        <end position="527"/>
    </location>
</feature>
<dbReference type="InterPro" id="IPR032876">
    <property type="entry name" value="J_dom"/>
</dbReference>
<dbReference type="InterPro" id="IPR053171">
    <property type="entry name" value="Viral_Tip_Attach_Protein"/>
</dbReference>
<organism evidence="5 6">
    <name type="scientific">Pseudomonas phage PMBT3</name>
    <dbReference type="NCBI Taxonomy" id="2059856"/>
    <lineage>
        <taxon>Viruses</taxon>
        <taxon>Duplodnaviria</taxon>
        <taxon>Heunggongvirae</taxon>
        <taxon>Uroviricota</taxon>
        <taxon>Caudoviricetes</taxon>
        <taxon>Maxrubnervirus</taxon>
        <taxon>Maxrubnervirus PMBT3</taxon>
    </lineage>
</organism>
<dbReference type="InterPro" id="IPR015406">
    <property type="entry name" value="GpJ_CSF"/>
</dbReference>
<dbReference type="SUPFAM" id="SSF49265">
    <property type="entry name" value="Fibronectin type III"/>
    <property type="match status" value="1"/>
</dbReference>